<evidence type="ECO:0000256" key="1">
    <source>
        <dbReference type="SAM" id="MobiDB-lite"/>
    </source>
</evidence>
<gene>
    <name evidence="2" type="primary">gerPC</name>
    <name evidence="2" type="ORF">QYF49_17890</name>
</gene>
<feature type="compositionally biased region" description="Low complexity" evidence="1">
    <location>
        <begin position="95"/>
        <end position="104"/>
    </location>
</feature>
<dbReference type="RefSeq" id="WP_290400978.1">
    <property type="nucleotide sequence ID" value="NZ_JAUHLN010000004.1"/>
</dbReference>
<accession>A0ABT8EAA2</accession>
<evidence type="ECO:0000313" key="3">
    <source>
        <dbReference type="Proteomes" id="UP001168694"/>
    </source>
</evidence>
<dbReference type="InterPro" id="IPR019673">
    <property type="entry name" value="Spore_germination_GerPC"/>
</dbReference>
<dbReference type="Pfam" id="PF10737">
    <property type="entry name" value="GerPC"/>
    <property type="match status" value="1"/>
</dbReference>
<dbReference type="Proteomes" id="UP001168694">
    <property type="component" value="Unassembled WGS sequence"/>
</dbReference>
<feature type="compositionally biased region" description="Basic and acidic residues" evidence="1">
    <location>
        <begin position="83"/>
        <end position="94"/>
    </location>
</feature>
<keyword evidence="3" id="KW-1185">Reference proteome</keyword>
<evidence type="ECO:0000313" key="2">
    <source>
        <dbReference type="EMBL" id="MDN4074850.1"/>
    </source>
</evidence>
<protein>
    <submittedName>
        <fullName evidence="2">Spore germination protein GerPC</fullName>
    </submittedName>
</protein>
<name>A0ABT8EAA2_9BACL</name>
<reference evidence="2" key="1">
    <citation type="submission" date="2023-06" db="EMBL/GenBank/DDBJ databases">
        <title>Draft Genome Sequences of Representative Paenibacillus Polymyxa, Bacillus cereus, Fictibacillus sp., and Brevibacillus agri Strains Isolated from Amazonian Dark Earth.</title>
        <authorList>
            <person name="Pellegrinetti T.A."/>
            <person name="Cunha I.C.M."/>
            <person name="Chaves M.G."/>
            <person name="Freitas A.S."/>
            <person name="Silva A.V.R."/>
            <person name="Tsai S.M."/>
            <person name="Mendes L.W."/>
        </authorList>
    </citation>
    <scope>NUCLEOTIDE SEQUENCE</scope>
    <source>
        <strain evidence="2">CENA-BCM004</strain>
    </source>
</reference>
<dbReference type="EMBL" id="JAUHLN010000004">
    <property type="protein sequence ID" value="MDN4074850.1"/>
    <property type="molecule type" value="Genomic_DNA"/>
</dbReference>
<comment type="caution">
    <text evidence="2">The sequence shown here is derived from an EMBL/GenBank/DDBJ whole genome shotgun (WGS) entry which is preliminary data.</text>
</comment>
<proteinExistence type="predicted"/>
<sequence>MDQDLYHILQQLQQQIIELQHENHTLREALNNIKPINIENINYKIQELHVKELKGTLNIGLTGEAHLEDMETIIDDLEQEAAQQHEQHQPEQHQHQQQYQNQQHPQDEHDQG</sequence>
<organism evidence="2 3">
    <name type="scientific">Fictibacillus terranigra</name>
    <dbReference type="NCBI Taxonomy" id="3058424"/>
    <lineage>
        <taxon>Bacteria</taxon>
        <taxon>Bacillati</taxon>
        <taxon>Bacillota</taxon>
        <taxon>Bacilli</taxon>
        <taxon>Bacillales</taxon>
        <taxon>Fictibacillaceae</taxon>
        <taxon>Fictibacillus</taxon>
    </lineage>
</organism>
<feature type="region of interest" description="Disordered" evidence="1">
    <location>
        <begin position="76"/>
        <end position="112"/>
    </location>
</feature>